<comment type="caution">
    <text evidence="3">The sequence shown here is derived from an EMBL/GenBank/DDBJ whole genome shotgun (WGS) entry which is preliminary data.</text>
</comment>
<keyword evidence="2" id="KW-0732">Signal</keyword>
<feature type="signal peptide" evidence="2">
    <location>
        <begin position="1"/>
        <end position="21"/>
    </location>
</feature>
<evidence type="ECO:0000313" key="3">
    <source>
        <dbReference type="EMBL" id="GFZ82096.1"/>
    </source>
</evidence>
<reference evidence="3" key="1">
    <citation type="journal article" date="2014" name="Int. J. Syst. Evol. Microbiol.">
        <title>Complete genome sequence of Corynebacterium casei LMG S-19264T (=DSM 44701T), isolated from a smear-ripened cheese.</title>
        <authorList>
            <consortium name="US DOE Joint Genome Institute (JGI-PGF)"/>
            <person name="Walter F."/>
            <person name="Albersmeier A."/>
            <person name="Kalinowski J."/>
            <person name="Ruckert C."/>
        </authorList>
    </citation>
    <scope>NUCLEOTIDE SEQUENCE</scope>
    <source>
        <strain evidence="3">CGMCC 1.15425</strain>
    </source>
</reference>
<dbReference type="EMBL" id="BMIY01000012">
    <property type="protein sequence ID" value="GFZ82096.1"/>
    <property type="molecule type" value="Genomic_DNA"/>
</dbReference>
<name>A0A916QM84_9GAMM</name>
<gene>
    <name evidence="3" type="ORF">GCM10011403_26990</name>
</gene>
<sequence length="117" mass="12132">MFKKMFACAAVMSLMVSTAWADVSGEWNFAVEIPGVGGGNASVTMQEGDDGTLTGTYAGQLGNTDFTGTVDDGEFSFPITTDMGAITYSGEQQDDNTLTGTLDLGGMGEGSFTATRK</sequence>
<protein>
    <submittedName>
        <fullName evidence="3">Uncharacterized protein</fullName>
    </submittedName>
</protein>
<evidence type="ECO:0000313" key="4">
    <source>
        <dbReference type="Proteomes" id="UP000627715"/>
    </source>
</evidence>
<feature type="chain" id="PRO_5036951172" evidence="2">
    <location>
        <begin position="22"/>
        <end position="117"/>
    </location>
</feature>
<evidence type="ECO:0000256" key="2">
    <source>
        <dbReference type="SAM" id="SignalP"/>
    </source>
</evidence>
<evidence type="ECO:0000256" key="1">
    <source>
        <dbReference type="SAM" id="MobiDB-lite"/>
    </source>
</evidence>
<dbReference type="OrthoDB" id="825753at2"/>
<feature type="region of interest" description="Disordered" evidence="1">
    <location>
        <begin position="91"/>
        <end position="117"/>
    </location>
</feature>
<accession>A0A916QM84</accession>
<organism evidence="3 4">
    <name type="scientific">Pseudohongiella nitratireducens</name>
    <dbReference type="NCBI Taxonomy" id="1768907"/>
    <lineage>
        <taxon>Bacteria</taxon>
        <taxon>Pseudomonadati</taxon>
        <taxon>Pseudomonadota</taxon>
        <taxon>Gammaproteobacteria</taxon>
        <taxon>Pseudomonadales</taxon>
        <taxon>Pseudohongiellaceae</taxon>
        <taxon>Pseudohongiella</taxon>
    </lineage>
</organism>
<dbReference type="AlphaFoldDB" id="A0A916QM84"/>
<proteinExistence type="predicted"/>
<reference evidence="3" key="2">
    <citation type="submission" date="2020-09" db="EMBL/GenBank/DDBJ databases">
        <authorList>
            <person name="Sun Q."/>
            <person name="Zhou Y."/>
        </authorList>
    </citation>
    <scope>NUCLEOTIDE SEQUENCE</scope>
    <source>
        <strain evidence="3">CGMCC 1.15425</strain>
    </source>
</reference>
<dbReference type="Proteomes" id="UP000627715">
    <property type="component" value="Unassembled WGS sequence"/>
</dbReference>
<keyword evidence="4" id="KW-1185">Reference proteome</keyword>
<dbReference type="RefSeq" id="WP_068810302.1">
    <property type="nucleotide sequence ID" value="NZ_BMIY01000012.1"/>
</dbReference>